<dbReference type="Proteomes" id="UP000014157">
    <property type="component" value="Unassembled WGS sequence"/>
</dbReference>
<name>R2QKZ0_9ENTE</name>
<reference evidence="3 5" key="2">
    <citation type="submission" date="2013-03" db="EMBL/GenBank/DDBJ databases">
        <title>The Genome Sequence of Enterococcus moraviensis BAA-383 (PacBio/Illumina hybrid assembly).</title>
        <authorList>
            <consortium name="The Broad Institute Genomics Platform"/>
            <consortium name="The Broad Institute Genome Sequencing Center for Infectious Disease"/>
            <person name="Earl A."/>
            <person name="Russ C."/>
            <person name="Gilmore M."/>
            <person name="Surin D."/>
            <person name="Walker B."/>
            <person name="Young S."/>
            <person name="Zeng Q."/>
            <person name="Gargeya S."/>
            <person name="Fitzgerald M."/>
            <person name="Haas B."/>
            <person name="Abouelleil A."/>
            <person name="Allen A.W."/>
            <person name="Alvarado L."/>
            <person name="Arachchi H.M."/>
            <person name="Berlin A.M."/>
            <person name="Chapman S.B."/>
            <person name="Gainer-Dewar J."/>
            <person name="Goldberg J."/>
            <person name="Griggs A."/>
            <person name="Gujja S."/>
            <person name="Hansen M."/>
            <person name="Howarth C."/>
            <person name="Imamovic A."/>
            <person name="Ireland A."/>
            <person name="Larimer J."/>
            <person name="McCowan C."/>
            <person name="Murphy C."/>
            <person name="Pearson M."/>
            <person name="Poon T.W."/>
            <person name="Priest M."/>
            <person name="Roberts A."/>
            <person name="Saif S."/>
            <person name="Shea T."/>
            <person name="Sisk P."/>
            <person name="Sykes S."/>
            <person name="Wortman J."/>
            <person name="Nusbaum C."/>
            <person name="Birren B."/>
        </authorList>
    </citation>
    <scope>NUCLEOTIDE SEQUENCE [LARGE SCALE GENOMIC DNA]</scope>
    <source>
        <strain evidence="3 5">ATCC BAA-383</strain>
    </source>
</reference>
<dbReference type="PROSITE" id="PS51819">
    <property type="entry name" value="VOC"/>
    <property type="match status" value="1"/>
</dbReference>
<dbReference type="PANTHER" id="PTHR34109">
    <property type="entry name" value="BNAUNNG04460D PROTEIN-RELATED"/>
    <property type="match status" value="1"/>
</dbReference>
<dbReference type="PATRIC" id="fig|1158609.3.peg.2483"/>
<accession>R2QKZ0</accession>
<protein>
    <recommendedName>
        <fullName evidence="1">VOC domain-containing protein</fullName>
    </recommendedName>
</protein>
<dbReference type="InterPro" id="IPR004360">
    <property type="entry name" value="Glyas_Fos-R_dOase_dom"/>
</dbReference>
<dbReference type="Proteomes" id="UP000013781">
    <property type="component" value="Unassembled WGS sequence"/>
</dbReference>
<dbReference type="InterPro" id="IPR037523">
    <property type="entry name" value="VOC_core"/>
</dbReference>
<dbReference type="eggNOG" id="COG2764">
    <property type="taxonomic scope" value="Bacteria"/>
</dbReference>
<gene>
    <name evidence="3" type="ORF">I586_01367</name>
    <name evidence="2" type="ORF">UAY_02536</name>
</gene>
<sequence length="130" mass="14302">MTVTIKKASINLFVPDTEIAMALYEKIFDAKTIELNKNDEVKSARFSIGESLFALADEQPENGAKSALTLQGAPLCIQLICNNVEELVEKTLLAGCTLEMPITVVPTKFKVANIKDPFGFVWSISEVYTD</sequence>
<proteinExistence type="predicted"/>
<organism evidence="2 4">
    <name type="scientific">Enterococcus moraviensis ATCC BAA-383</name>
    <dbReference type="NCBI Taxonomy" id="1158609"/>
    <lineage>
        <taxon>Bacteria</taxon>
        <taxon>Bacillati</taxon>
        <taxon>Bacillota</taxon>
        <taxon>Bacilli</taxon>
        <taxon>Lactobacillales</taxon>
        <taxon>Enterococcaceae</taxon>
        <taxon>Enterococcus</taxon>
    </lineage>
</organism>
<dbReference type="STRING" id="155617.RV09_GL000778"/>
<dbReference type="Gene3D" id="3.10.180.10">
    <property type="entry name" value="2,3-Dihydroxybiphenyl 1,2-Dioxygenase, domain 1"/>
    <property type="match status" value="1"/>
</dbReference>
<dbReference type="OrthoDB" id="9795306at2"/>
<keyword evidence="5" id="KW-1185">Reference proteome</keyword>
<dbReference type="SUPFAM" id="SSF54593">
    <property type="entry name" value="Glyoxalase/Bleomycin resistance protein/Dihydroxybiphenyl dioxygenase"/>
    <property type="match status" value="1"/>
</dbReference>
<evidence type="ECO:0000313" key="4">
    <source>
        <dbReference type="Proteomes" id="UP000013781"/>
    </source>
</evidence>
<evidence type="ECO:0000259" key="1">
    <source>
        <dbReference type="PROSITE" id="PS51819"/>
    </source>
</evidence>
<dbReference type="EMBL" id="ASWB01000002">
    <property type="protein sequence ID" value="EOT71560.1"/>
    <property type="molecule type" value="Genomic_DNA"/>
</dbReference>
<dbReference type="PANTHER" id="PTHR34109:SF1">
    <property type="entry name" value="VOC DOMAIN-CONTAINING PROTEIN"/>
    <property type="match status" value="1"/>
</dbReference>
<evidence type="ECO:0000313" key="5">
    <source>
        <dbReference type="Proteomes" id="UP000014157"/>
    </source>
</evidence>
<dbReference type="HOGENOM" id="CLU_046006_11_2_9"/>
<feature type="domain" description="VOC" evidence="1">
    <location>
        <begin position="6"/>
        <end position="127"/>
    </location>
</feature>
<dbReference type="EMBL" id="AJAS01000020">
    <property type="protein sequence ID" value="EOH97262.1"/>
    <property type="molecule type" value="Genomic_DNA"/>
</dbReference>
<dbReference type="AlphaFoldDB" id="R2QKZ0"/>
<dbReference type="InterPro" id="IPR029068">
    <property type="entry name" value="Glyas_Bleomycin-R_OHBP_Dase"/>
</dbReference>
<evidence type="ECO:0000313" key="3">
    <source>
        <dbReference type="EMBL" id="EOT71560.1"/>
    </source>
</evidence>
<comment type="caution">
    <text evidence="2">The sequence shown here is derived from an EMBL/GenBank/DDBJ whole genome shotgun (WGS) entry which is preliminary data.</text>
</comment>
<reference evidence="2 4" key="1">
    <citation type="submission" date="2013-02" db="EMBL/GenBank/DDBJ databases">
        <title>The Genome Sequence of Enterococcus moraviensis BAA-383.</title>
        <authorList>
            <consortium name="The Broad Institute Genome Sequencing Platform"/>
            <consortium name="The Broad Institute Genome Sequencing Center for Infectious Disease"/>
            <person name="Earl A.M."/>
            <person name="Gilmore M.S."/>
            <person name="Lebreton F."/>
            <person name="Walker B."/>
            <person name="Young S.K."/>
            <person name="Zeng Q."/>
            <person name="Gargeya S."/>
            <person name="Fitzgerald M."/>
            <person name="Haas B."/>
            <person name="Abouelleil A."/>
            <person name="Alvarado L."/>
            <person name="Arachchi H.M."/>
            <person name="Berlin A.M."/>
            <person name="Chapman S.B."/>
            <person name="Dewar J."/>
            <person name="Goldberg J."/>
            <person name="Griggs A."/>
            <person name="Gujja S."/>
            <person name="Hansen M."/>
            <person name="Howarth C."/>
            <person name="Imamovic A."/>
            <person name="Larimer J."/>
            <person name="McCowan C."/>
            <person name="Murphy C."/>
            <person name="Neiman D."/>
            <person name="Pearson M."/>
            <person name="Priest M."/>
            <person name="Roberts A."/>
            <person name="Saif S."/>
            <person name="Shea T."/>
            <person name="Sisk P."/>
            <person name="Sykes S."/>
            <person name="Wortman J."/>
            <person name="Nusbaum C."/>
            <person name="Birren B."/>
        </authorList>
    </citation>
    <scope>NUCLEOTIDE SEQUENCE [LARGE SCALE GENOMIC DNA]</scope>
    <source>
        <strain evidence="2 4">ATCC BAA-383</strain>
    </source>
</reference>
<evidence type="ECO:0000313" key="2">
    <source>
        <dbReference type="EMBL" id="EOH97262.1"/>
    </source>
</evidence>
<dbReference type="RefSeq" id="WP_010765894.1">
    <property type="nucleotide sequence ID" value="NZ_ASWB01000002.1"/>
</dbReference>
<dbReference type="Pfam" id="PF00903">
    <property type="entry name" value="Glyoxalase"/>
    <property type="match status" value="1"/>
</dbReference>